<protein>
    <submittedName>
        <fullName evidence="4">Acyl dehydratase</fullName>
    </submittedName>
</protein>
<proteinExistence type="inferred from homology"/>
<sequence>MITSYLGDIAVGDTSVSRQRTITETDIVSFAMFTGDWHPIHTVVPYAEADPRFGRRIAHGALVLSVALGLVEFWPPAMLAFYGFDRLRFVHPTHIGDTLRVETEVLDIRERDDRTGVVTYRFVVCNDKDEQLCVADLLALVAARPGEGGGG</sequence>
<dbReference type="SUPFAM" id="SSF54637">
    <property type="entry name" value="Thioesterase/thiol ester dehydrase-isomerase"/>
    <property type="match status" value="1"/>
</dbReference>
<comment type="similarity">
    <text evidence="1">Belongs to the enoyl-CoA hydratase/isomerase family.</text>
</comment>
<evidence type="ECO:0000313" key="4">
    <source>
        <dbReference type="EMBL" id="TDP98135.1"/>
    </source>
</evidence>
<feature type="domain" description="MaoC-like" evidence="3">
    <location>
        <begin position="17"/>
        <end position="119"/>
    </location>
</feature>
<dbReference type="AlphaFoldDB" id="A0A4R6SG06"/>
<dbReference type="Pfam" id="PF01575">
    <property type="entry name" value="MaoC_dehydratas"/>
    <property type="match status" value="1"/>
</dbReference>
<dbReference type="PANTHER" id="PTHR43664:SF1">
    <property type="entry name" value="BETA-METHYLMALYL-COA DEHYDRATASE"/>
    <property type="match status" value="1"/>
</dbReference>
<dbReference type="Proteomes" id="UP000295444">
    <property type="component" value="Unassembled WGS sequence"/>
</dbReference>
<feature type="transmembrane region" description="Helical" evidence="2">
    <location>
        <begin position="61"/>
        <end position="84"/>
    </location>
</feature>
<keyword evidence="2" id="KW-0812">Transmembrane</keyword>
<dbReference type="OrthoDB" id="9796589at2"/>
<organism evidence="4 5">
    <name type="scientific">Labedaea rhizosphaerae</name>
    <dbReference type="NCBI Taxonomy" id="598644"/>
    <lineage>
        <taxon>Bacteria</taxon>
        <taxon>Bacillati</taxon>
        <taxon>Actinomycetota</taxon>
        <taxon>Actinomycetes</taxon>
        <taxon>Pseudonocardiales</taxon>
        <taxon>Pseudonocardiaceae</taxon>
        <taxon>Labedaea</taxon>
    </lineage>
</organism>
<keyword evidence="2" id="KW-1133">Transmembrane helix</keyword>
<dbReference type="RefSeq" id="WP_133851230.1">
    <property type="nucleotide sequence ID" value="NZ_SNXZ01000003.1"/>
</dbReference>
<name>A0A4R6SG06_LABRH</name>
<dbReference type="InterPro" id="IPR002539">
    <property type="entry name" value="MaoC-like_dom"/>
</dbReference>
<gene>
    <name evidence="4" type="ORF">EV186_1031115</name>
</gene>
<dbReference type="InterPro" id="IPR052342">
    <property type="entry name" value="MCH/BMMD"/>
</dbReference>
<dbReference type="Gene3D" id="3.10.129.10">
    <property type="entry name" value="Hotdog Thioesterase"/>
    <property type="match status" value="1"/>
</dbReference>
<dbReference type="EMBL" id="SNXZ01000003">
    <property type="protein sequence ID" value="TDP98135.1"/>
    <property type="molecule type" value="Genomic_DNA"/>
</dbReference>
<evidence type="ECO:0000313" key="5">
    <source>
        <dbReference type="Proteomes" id="UP000295444"/>
    </source>
</evidence>
<comment type="caution">
    <text evidence="4">The sequence shown here is derived from an EMBL/GenBank/DDBJ whole genome shotgun (WGS) entry which is preliminary data.</text>
</comment>
<keyword evidence="2" id="KW-0472">Membrane</keyword>
<dbReference type="PANTHER" id="PTHR43664">
    <property type="entry name" value="MONOAMINE OXIDASE-RELATED"/>
    <property type="match status" value="1"/>
</dbReference>
<reference evidence="4 5" key="1">
    <citation type="submission" date="2019-03" db="EMBL/GenBank/DDBJ databases">
        <title>Genomic Encyclopedia of Type Strains, Phase IV (KMG-IV): sequencing the most valuable type-strain genomes for metagenomic binning, comparative biology and taxonomic classification.</title>
        <authorList>
            <person name="Goeker M."/>
        </authorList>
    </citation>
    <scope>NUCLEOTIDE SEQUENCE [LARGE SCALE GENOMIC DNA]</scope>
    <source>
        <strain evidence="4 5">DSM 45361</strain>
    </source>
</reference>
<evidence type="ECO:0000256" key="1">
    <source>
        <dbReference type="ARBA" id="ARBA00005254"/>
    </source>
</evidence>
<keyword evidence="5" id="KW-1185">Reference proteome</keyword>
<dbReference type="InterPro" id="IPR029069">
    <property type="entry name" value="HotDog_dom_sf"/>
</dbReference>
<evidence type="ECO:0000259" key="3">
    <source>
        <dbReference type="Pfam" id="PF01575"/>
    </source>
</evidence>
<evidence type="ECO:0000256" key="2">
    <source>
        <dbReference type="SAM" id="Phobius"/>
    </source>
</evidence>
<accession>A0A4R6SG06</accession>